<evidence type="ECO:0000313" key="2">
    <source>
        <dbReference type="Proteomes" id="UP000031623"/>
    </source>
</evidence>
<protein>
    <submittedName>
        <fullName evidence="1">Uncharacterized protein</fullName>
    </submittedName>
</protein>
<keyword evidence="2" id="KW-1185">Reference proteome</keyword>
<evidence type="ECO:0000313" key="1">
    <source>
        <dbReference type="EMBL" id="BAP58028.1"/>
    </source>
</evidence>
<proteinExistence type="predicted"/>
<dbReference type="AlphaFoldDB" id="A0A090AI22"/>
<dbReference type="HOGENOM" id="CLU_1991645_0_0_6"/>
<reference evidence="1 2" key="1">
    <citation type="journal article" date="2014" name="ISME J.">
        <title>Ecophysiology of Thioploca ingrica as revealed by the complete genome sequence supplemented with proteomic evidence.</title>
        <authorList>
            <person name="Kojima H."/>
            <person name="Ogura Y."/>
            <person name="Yamamoto N."/>
            <person name="Togashi T."/>
            <person name="Mori H."/>
            <person name="Watanabe T."/>
            <person name="Nemoto F."/>
            <person name="Kurokawa K."/>
            <person name="Hayashi T."/>
            <person name="Fukui M."/>
        </authorList>
    </citation>
    <scope>NUCLEOTIDE SEQUENCE [LARGE SCALE GENOMIC DNA]</scope>
</reference>
<dbReference type="Proteomes" id="UP000031623">
    <property type="component" value="Chromosome"/>
</dbReference>
<dbReference type="EMBL" id="AP014633">
    <property type="protein sequence ID" value="BAP58028.1"/>
    <property type="molecule type" value="Genomic_DNA"/>
</dbReference>
<name>A0A090AI22_9GAMM</name>
<dbReference type="KEGG" id="tig:THII_3731"/>
<sequence length="125" mass="15326">MRYKAQLEIEKEKRAFNERYELVKTINRNLERVKNAYKTLRDTGHMPSDILVVRNETLLLSETDMDLQLHQALLTEKFHDLLKKRYELVRHIWDKNKDWDTFIKEWDLLNENIQKEMKTTFFRLG</sequence>
<accession>A0A090AI22</accession>
<gene>
    <name evidence="1" type="ORF">THII_3731</name>
</gene>
<organism evidence="1 2">
    <name type="scientific">Thioploca ingrica</name>
    <dbReference type="NCBI Taxonomy" id="40754"/>
    <lineage>
        <taxon>Bacteria</taxon>
        <taxon>Pseudomonadati</taxon>
        <taxon>Pseudomonadota</taxon>
        <taxon>Gammaproteobacteria</taxon>
        <taxon>Thiotrichales</taxon>
        <taxon>Thiotrichaceae</taxon>
        <taxon>Thioploca</taxon>
    </lineage>
</organism>